<keyword evidence="4" id="KW-1185">Reference proteome</keyword>
<feature type="compositionally biased region" description="Polar residues" evidence="1">
    <location>
        <begin position="689"/>
        <end position="707"/>
    </location>
</feature>
<evidence type="ECO:0000313" key="4">
    <source>
        <dbReference type="Proteomes" id="UP000053237"/>
    </source>
</evidence>
<gene>
    <name evidence="3" type="ORF">BN9_030780</name>
</gene>
<dbReference type="CDD" id="cd00821">
    <property type="entry name" value="PH"/>
    <property type="match status" value="1"/>
</dbReference>
<dbReference type="OrthoDB" id="185175at2759"/>
<dbReference type="InterPro" id="IPR011993">
    <property type="entry name" value="PH-like_dom_sf"/>
</dbReference>
<dbReference type="PROSITE" id="PS01159">
    <property type="entry name" value="WW_DOMAIN_1"/>
    <property type="match status" value="1"/>
</dbReference>
<feature type="region of interest" description="Disordered" evidence="1">
    <location>
        <begin position="310"/>
        <end position="347"/>
    </location>
</feature>
<proteinExistence type="predicted"/>
<dbReference type="InterPro" id="IPR001202">
    <property type="entry name" value="WW_dom"/>
</dbReference>
<organism evidence="3 4">
    <name type="scientific">Albugo candida</name>
    <dbReference type="NCBI Taxonomy" id="65357"/>
    <lineage>
        <taxon>Eukaryota</taxon>
        <taxon>Sar</taxon>
        <taxon>Stramenopiles</taxon>
        <taxon>Oomycota</taxon>
        <taxon>Peronosporomycetes</taxon>
        <taxon>Albuginales</taxon>
        <taxon>Albuginaceae</taxon>
        <taxon>Albugo</taxon>
    </lineage>
</organism>
<evidence type="ECO:0000313" key="3">
    <source>
        <dbReference type="EMBL" id="CCI42294.1"/>
    </source>
</evidence>
<feature type="compositionally biased region" description="Basic and acidic residues" evidence="1">
    <location>
        <begin position="8"/>
        <end position="23"/>
    </location>
</feature>
<evidence type="ECO:0000259" key="2">
    <source>
        <dbReference type="PROSITE" id="PS50020"/>
    </source>
</evidence>
<dbReference type="Gene3D" id="2.30.29.30">
    <property type="entry name" value="Pleckstrin-homology domain (PH domain)/Phosphotyrosine-binding domain (PTB)"/>
    <property type="match status" value="1"/>
</dbReference>
<evidence type="ECO:0000256" key="1">
    <source>
        <dbReference type="SAM" id="MobiDB-lite"/>
    </source>
</evidence>
<feature type="region of interest" description="Disordered" evidence="1">
    <location>
        <begin position="503"/>
        <end position="539"/>
    </location>
</feature>
<dbReference type="AlphaFoldDB" id="A0A024G6V8"/>
<feature type="domain" description="WW" evidence="2">
    <location>
        <begin position="10"/>
        <end position="44"/>
    </location>
</feature>
<feature type="compositionally biased region" description="Low complexity" evidence="1">
    <location>
        <begin position="517"/>
        <end position="530"/>
    </location>
</feature>
<feature type="compositionally biased region" description="Polar residues" evidence="1">
    <location>
        <begin position="310"/>
        <end position="327"/>
    </location>
</feature>
<dbReference type="SMART" id="SM00456">
    <property type="entry name" value="WW"/>
    <property type="match status" value="1"/>
</dbReference>
<dbReference type="PROSITE" id="PS50020">
    <property type="entry name" value="WW_DOMAIN_2"/>
    <property type="match status" value="1"/>
</dbReference>
<dbReference type="InParanoid" id="A0A024G6V8"/>
<reference evidence="3 4" key="1">
    <citation type="submission" date="2012-05" db="EMBL/GenBank/DDBJ databases">
        <title>Recombination and specialization in a pathogen metapopulation.</title>
        <authorList>
            <person name="Gardiner A."/>
            <person name="Kemen E."/>
            <person name="Schultz-Larsen T."/>
            <person name="MacLean D."/>
            <person name="Van Oosterhout C."/>
            <person name="Jones J.D.G."/>
        </authorList>
    </citation>
    <scope>NUCLEOTIDE SEQUENCE [LARGE SCALE GENOMIC DNA]</scope>
    <source>
        <strain evidence="3 4">Ac Nc2</strain>
    </source>
</reference>
<sequence>MAPTSITEDERLPPGWTKRESKSQRGRFYYVSPGGKTQWVRPQIQPAPRQNYNWLNECEIEFIEPRLGVSLHEVKQVENIPYAQFQAEVDELPKVGGKPGAAELYNWSVKPDKFVRLVIGMRVIEIDGVCLAGYTYNDIVEKMKKSGRPIKMKFADVSKGTVEDNPELARAAKQEKERKGKSSTAYLKQKQQYLRVLVMSELRGEMWRIETKKLVHTFKLQECKHDIIQTEFGQESEKSRTLTMEHKQLKVDEEKYKKMLDQLSLQEKHLMEAPELTKNSILLKKNTSLEDDIAKLTQANKKLRKERSALQTTMDDFESQLSKYTATDTDEGPSNEEKEDVFGLDPNASVSEKLSALRIKTKQFDDEVMKEQRKVSKVEKEMAQLNKHLNRLTEKVNGSKSSKSKEYTISSQTKDSGQDSGTSNAFENEINQLEARILELRKVQRAAVGTLAKAAQNGDKELAKEYQAKRTAIKEELKQAQDLLREKKAKALGDASLTVSTLLKKSKSSSPHANKGLSTSTLTNSLTTSSRNPNAKVEDNRIRAMPTISGYLDKGPTEWSEKGIIRNMKTMRGARERWCEITLDGFLQYYKRRGDPVVRGQIHVGDPSFEVICEDMKRGKDFAVCTSTQQSHFFAKTNEEMVKWVTALRNGNTFLRQESKTKTMRSAVLAYQATNVLKRAHNSHRNLREATSSSGRNTPLETSTTASADKFPEDHQDEFYGRATLGF</sequence>
<dbReference type="InterPro" id="IPR036020">
    <property type="entry name" value="WW_dom_sf"/>
</dbReference>
<feature type="region of interest" description="Disordered" evidence="1">
    <location>
        <begin position="1"/>
        <end position="23"/>
    </location>
</feature>
<feature type="compositionally biased region" description="Polar residues" evidence="1">
    <location>
        <begin position="396"/>
        <end position="424"/>
    </location>
</feature>
<dbReference type="SUPFAM" id="SSF51045">
    <property type="entry name" value="WW domain"/>
    <property type="match status" value="1"/>
</dbReference>
<accession>A0A024G6V8</accession>
<feature type="region of interest" description="Disordered" evidence="1">
    <location>
        <begin position="392"/>
        <end position="424"/>
    </location>
</feature>
<protein>
    <recommendedName>
        <fullName evidence="2">WW domain-containing protein</fullName>
    </recommendedName>
</protein>
<name>A0A024G6V8_9STRA</name>
<dbReference type="SUPFAM" id="SSF50729">
    <property type="entry name" value="PH domain-like"/>
    <property type="match status" value="1"/>
</dbReference>
<comment type="caution">
    <text evidence="3">The sequence shown here is derived from an EMBL/GenBank/DDBJ whole genome shotgun (WGS) entry which is preliminary data.</text>
</comment>
<dbReference type="EMBL" id="CAIX01000032">
    <property type="protein sequence ID" value="CCI42294.1"/>
    <property type="molecule type" value="Genomic_DNA"/>
</dbReference>
<dbReference type="Gene3D" id="2.20.70.10">
    <property type="match status" value="1"/>
</dbReference>
<dbReference type="Proteomes" id="UP000053237">
    <property type="component" value="Unassembled WGS sequence"/>
</dbReference>
<feature type="compositionally biased region" description="Acidic residues" evidence="1">
    <location>
        <begin position="328"/>
        <end position="339"/>
    </location>
</feature>
<feature type="region of interest" description="Disordered" evidence="1">
    <location>
        <begin position="681"/>
        <end position="715"/>
    </location>
</feature>